<feature type="binding site" evidence="11">
    <location>
        <begin position="43"/>
        <end position="48"/>
    </location>
    <ligand>
        <name>ATP</name>
        <dbReference type="ChEBI" id="CHEBI:30616"/>
    </ligand>
</feature>
<accession>A0AA41Z666</accession>
<dbReference type="PRINTS" id="PR01100">
    <property type="entry name" value="SHIKIMTKNASE"/>
</dbReference>
<feature type="binding site" evidence="11">
    <location>
        <position position="47"/>
    </location>
    <ligand>
        <name>Mg(2+)</name>
        <dbReference type="ChEBI" id="CHEBI:18420"/>
    </ligand>
</feature>
<comment type="caution">
    <text evidence="11">Lacks conserved residue(s) required for the propagation of feature annotation.</text>
</comment>
<keyword evidence="9 11" id="KW-0057">Aromatic amino acid biosynthesis</keyword>
<evidence type="ECO:0000256" key="6">
    <source>
        <dbReference type="ARBA" id="ARBA00022741"/>
    </source>
</evidence>
<evidence type="ECO:0000256" key="11">
    <source>
        <dbReference type="HAMAP-Rule" id="MF_00109"/>
    </source>
</evidence>
<dbReference type="CDD" id="cd00464">
    <property type="entry name" value="SK"/>
    <property type="match status" value="1"/>
</dbReference>
<dbReference type="RefSeq" id="WP_282587438.1">
    <property type="nucleotide sequence ID" value="NZ_JAMOIM010000020.1"/>
</dbReference>
<comment type="subunit">
    <text evidence="11">Monomer.</text>
</comment>
<dbReference type="PROSITE" id="PS01128">
    <property type="entry name" value="SHIKIMATE_KINASE"/>
    <property type="match status" value="1"/>
</dbReference>
<keyword evidence="11" id="KW-0460">Magnesium</keyword>
<comment type="cofactor">
    <cofactor evidence="11">
        <name>Mg(2+)</name>
        <dbReference type="ChEBI" id="CHEBI:18420"/>
    </cofactor>
    <text evidence="11">Binds 1 Mg(2+) ion per subunit.</text>
</comment>
<feature type="binding site" evidence="11">
    <location>
        <position position="89"/>
    </location>
    <ligand>
        <name>substrate</name>
    </ligand>
</feature>
<dbReference type="GO" id="GO:0004765">
    <property type="term" value="F:shikimate kinase activity"/>
    <property type="evidence" value="ECO:0007669"/>
    <property type="project" value="UniProtKB-UniRule"/>
</dbReference>
<protein>
    <recommendedName>
        <fullName evidence="3 11">Shikimate kinase</fullName>
        <shortName evidence="11">SK</shortName>
        <ecNumber evidence="3 11">2.7.1.71</ecNumber>
    </recommendedName>
</protein>
<sequence>MRGLPEGNEHGHQAVLTLDRDARAEAILAALGNRSIALVGLMGAGKTVIGRRLAARLGLEFVDTDHEIEIAAAMTIPEIFQRHGEAYFRDRECRVVARVIGVAPRVVATGGGAFIHAATRAAVRSGAVSVWLKADFEVLMRRVRKRNNRPILYTSDPEGTMRRLIDIRYPVYAQADATVISRDGSQDQVVQDILAALEAGPLRAAAELGAQPWSGQPRNLEPDE</sequence>
<comment type="function">
    <text evidence="11">Catalyzes the specific phosphorylation of the 3-hydroxyl group of shikimic acid using ATP as a cosubstrate.</text>
</comment>
<keyword evidence="13" id="KW-1185">Reference proteome</keyword>
<evidence type="ECO:0000256" key="8">
    <source>
        <dbReference type="ARBA" id="ARBA00022840"/>
    </source>
</evidence>
<dbReference type="SUPFAM" id="SSF52540">
    <property type="entry name" value="P-loop containing nucleoside triphosphate hydrolases"/>
    <property type="match status" value="1"/>
</dbReference>
<dbReference type="AlphaFoldDB" id="A0AA41Z666"/>
<evidence type="ECO:0000313" key="12">
    <source>
        <dbReference type="EMBL" id="MCW6511065.1"/>
    </source>
</evidence>
<feature type="binding site" evidence="11">
    <location>
        <position position="168"/>
    </location>
    <ligand>
        <name>substrate</name>
    </ligand>
</feature>
<keyword evidence="11" id="KW-0963">Cytoplasm</keyword>
<gene>
    <name evidence="11" type="primary">aroK</name>
    <name evidence="12" type="ORF">M8523_23950</name>
</gene>
<feature type="binding site" evidence="11">
    <location>
        <position position="65"/>
    </location>
    <ligand>
        <name>substrate</name>
    </ligand>
</feature>
<keyword evidence="4 11" id="KW-0028">Amino-acid biosynthesis</keyword>
<dbReference type="InterPro" id="IPR000623">
    <property type="entry name" value="Shikimate_kinase/TSH1"/>
</dbReference>
<evidence type="ECO:0000256" key="4">
    <source>
        <dbReference type="ARBA" id="ARBA00022605"/>
    </source>
</evidence>
<comment type="subcellular location">
    <subcellularLocation>
        <location evidence="11">Cytoplasm</location>
    </subcellularLocation>
</comment>
<dbReference type="HAMAP" id="MF_00109">
    <property type="entry name" value="Shikimate_kinase"/>
    <property type="match status" value="1"/>
</dbReference>
<feature type="binding site" evidence="11">
    <location>
        <position position="111"/>
    </location>
    <ligand>
        <name>substrate</name>
    </ligand>
</feature>
<dbReference type="Gene3D" id="3.40.50.300">
    <property type="entry name" value="P-loop containing nucleotide triphosphate hydrolases"/>
    <property type="match status" value="1"/>
</dbReference>
<dbReference type="GO" id="GO:0000287">
    <property type="term" value="F:magnesium ion binding"/>
    <property type="evidence" value="ECO:0007669"/>
    <property type="project" value="UniProtKB-UniRule"/>
</dbReference>
<evidence type="ECO:0000256" key="3">
    <source>
        <dbReference type="ARBA" id="ARBA00012154"/>
    </source>
</evidence>
<evidence type="ECO:0000256" key="1">
    <source>
        <dbReference type="ARBA" id="ARBA00004842"/>
    </source>
</evidence>
<dbReference type="InterPro" id="IPR023000">
    <property type="entry name" value="Shikimate_kinase_CS"/>
</dbReference>
<evidence type="ECO:0000256" key="5">
    <source>
        <dbReference type="ARBA" id="ARBA00022679"/>
    </source>
</evidence>
<dbReference type="Pfam" id="PF01202">
    <property type="entry name" value="SKI"/>
    <property type="match status" value="1"/>
</dbReference>
<evidence type="ECO:0000256" key="2">
    <source>
        <dbReference type="ARBA" id="ARBA00006997"/>
    </source>
</evidence>
<dbReference type="Proteomes" id="UP001165667">
    <property type="component" value="Unassembled WGS sequence"/>
</dbReference>
<comment type="caution">
    <text evidence="12">The sequence shown here is derived from an EMBL/GenBank/DDBJ whole genome shotgun (WGS) entry which is preliminary data.</text>
</comment>
<evidence type="ECO:0000256" key="9">
    <source>
        <dbReference type="ARBA" id="ARBA00023141"/>
    </source>
</evidence>
<comment type="similarity">
    <text evidence="2 11">Belongs to the shikimate kinase family.</text>
</comment>
<organism evidence="12 13">
    <name type="scientific">Lichenifustis flavocetrariae</name>
    <dbReference type="NCBI Taxonomy" id="2949735"/>
    <lineage>
        <taxon>Bacteria</taxon>
        <taxon>Pseudomonadati</taxon>
        <taxon>Pseudomonadota</taxon>
        <taxon>Alphaproteobacteria</taxon>
        <taxon>Hyphomicrobiales</taxon>
        <taxon>Lichenihabitantaceae</taxon>
        <taxon>Lichenifustis</taxon>
    </lineage>
</organism>
<comment type="pathway">
    <text evidence="1 11">Metabolic intermediate biosynthesis; chorismate biosynthesis; chorismate from D-erythrose 4-phosphate and phosphoenolpyruvate: step 5/7.</text>
</comment>
<feature type="binding site" evidence="11">
    <location>
        <position position="149"/>
    </location>
    <ligand>
        <name>ATP</name>
        <dbReference type="ChEBI" id="CHEBI:30616"/>
    </ligand>
</feature>
<dbReference type="GO" id="GO:0009423">
    <property type="term" value="P:chorismate biosynthetic process"/>
    <property type="evidence" value="ECO:0007669"/>
    <property type="project" value="UniProtKB-UniRule"/>
</dbReference>
<dbReference type="EMBL" id="JAMOIM010000020">
    <property type="protein sequence ID" value="MCW6511065.1"/>
    <property type="molecule type" value="Genomic_DNA"/>
</dbReference>
<proteinExistence type="inferred from homology"/>
<keyword evidence="11" id="KW-0479">Metal-binding</keyword>
<dbReference type="GO" id="GO:0005829">
    <property type="term" value="C:cytosol"/>
    <property type="evidence" value="ECO:0007669"/>
    <property type="project" value="TreeGrafter"/>
</dbReference>
<dbReference type="PANTHER" id="PTHR21087:SF16">
    <property type="entry name" value="SHIKIMATE KINASE 1, CHLOROPLASTIC"/>
    <property type="match status" value="1"/>
</dbReference>
<dbReference type="PANTHER" id="PTHR21087">
    <property type="entry name" value="SHIKIMATE KINASE"/>
    <property type="match status" value="1"/>
</dbReference>
<dbReference type="InterPro" id="IPR031322">
    <property type="entry name" value="Shikimate/glucono_kinase"/>
</dbReference>
<evidence type="ECO:0000313" key="13">
    <source>
        <dbReference type="Proteomes" id="UP001165667"/>
    </source>
</evidence>
<comment type="catalytic activity">
    <reaction evidence="10 11">
        <text>shikimate + ATP = 3-phosphoshikimate + ADP + H(+)</text>
        <dbReference type="Rhea" id="RHEA:13121"/>
        <dbReference type="ChEBI" id="CHEBI:15378"/>
        <dbReference type="ChEBI" id="CHEBI:30616"/>
        <dbReference type="ChEBI" id="CHEBI:36208"/>
        <dbReference type="ChEBI" id="CHEBI:145989"/>
        <dbReference type="ChEBI" id="CHEBI:456216"/>
        <dbReference type="EC" id="2.7.1.71"/>
    </reaction>
</comment>
<evidence type="ECO:0000256" key="10">
    <source>
        <dbReference type="ARBA" id="ARBA00048567"/>
    </source>
</evidence>
<name>A0AA41Z666_9HYPH</name>
<dbReference type="EC" id="2.7.1.71" evidence="3 11"/>
<reference evidence="12" key="1">
    <citation type="submission" date="2022-05" db="EMBL/GenBank/DDBJ databases">
        <authorList>
            <person name="Pankratov T."/>
        </authorList>
    </citation>
    <scope>NUCLEOTIDE SEQUENCE</scope>
    <source>
        <strain evidence="12">BP6-180914</strain>
    </source>
</reference>
<dbReference type="GO" id="GO:0005524">
    <property type="term" value="F:ATP binding"/>
    <property type="evidence" value="ECO:0007669"/>
    <property type="project" value="UniProtKB-UniRule"/>
</dbReference>
<keyword evidence="8 11" id="KW-0067">ATP-binding</keyword>
<dbReference type="InterPro" id="IPR027417">
    <property type="entry name" value="P-loop_NTPase"/>
</dbReference>
<keyword evidence="5 11" id="KW-0808">Transferase</keyword>
<dbReference type="GO" id="GO:0009073">
    <property type="term" value="P:aromatic amino acid family biosynthetic process"/>
    <property type="evidence" value="ECO:0007669"/>
    <property type="project" value="UniProtKB-KW"/>
</dbReference>
<dbReference type="NCBIfam" id="NF010552">
    <property type="entry name" value="PRK13946.1"/>
    <property type="match status" value="1"/>
</dbReference>
<dbReference type="GO" id="GO:0008652">
    <property type="term" value="P:amino acid biosynthetic process"/>
    <property type="evidence" value="ECO:0007669"/>
    <property type="project" value="UniProtKB-KW"/>
</dbReference>
<evidence type="ECO:0000256" key="7">
    <source>
        <dbReference type="ARBA" id="ARBA00022777"/>
    </source>
</evidence>
<keyword evidence="6 11" id="KW-0547">Nucleotide-binding</keyword>
<keyword evidence="7 11" id="KW-0418">Kinase</keyword>